<evidence type="ECO:0000256" key="3">
    <source>
        <dbReference type="ARBA" id="ARBA00022692"/>
    </source>
</evidence>
<keyword evidence="8" id="KW-1185">Reference proteome</keyword>
<accession>A0A8S3U0W5</accession>
<comment type="caution">
    <text evidence="7">The sequence shown here is derived from an EMBL/GenBank/DDBJ whole genome shotgun (WGS) entry which is preliminary data.</text>
</comment>
<feature type="transmembrane region" description="Helical" evidence="6">
    <location>
        <begin position="471"/>
        <end position="489"/>
    </location>
</feature>
<dbReference type="GO" id="GO:0022857">
    <property type="term" value="F:transmembrane transporter activity"/>
    <property type="evidence" value="ECO:0007669"/>
    <property type="project" value="InterPro"/>
</dbReference>
<evidence type="ECO:0000256" key="6">
    <source>
        <dbReference type="SAM" id="Phobius"/>
    </source>
</evidence>
<feature type="transmembrane region" description="Helical" evidence="6">
    <location>
        <begin position="105"/>
        <end position="130"/>
    </location>
</feature>
<dbReference type="EMBL" id="CAJPWZ010002539">
    <property type="protein sequence ID" value="CAG2239882.1"/>
    <property type="molecule type" value="Genomic_DNA"/>
</dbReference>
<protein>
    <submittedName>
        <fullName evidence="7">Uncharacterized protein</fullName>
    </submittedName>
</protein>
<name>A0A8S3U0W5_MYTED</name>
<feature type="transmembrane region" description="Helical" evidence="6">
    <location>
        <begin position="142"/>
        <end position="160"/>
    </location>
</feature>
<evidence type="ECO:0000256" key="1">
    <source>
        <dbReference type="ARBA" id="ARBA00004141"/>
    </source>
</evidence>
<feature type="transmembrane region" description="Helical" evidence="6">
    <location>
        <begin position="298"/>
        <end position="321"/>
    </location>
</feature>
<evidence type="ECO:0000313" key="8">
    <source>
        <dbReference type="Proteomes" id="UP000683360"/>
    </source>
</evidence>
<keyword evidence="4 6" id="KW-1133">Transmembrane helix</keyword>
<dbReference type="AlphaFoldDB" id="A0A8S3U0W5"/>
<dbReference type="GO" id="GO:0016020">
    <property type="term" value="C:membrane"/>
    <property type="evidence" value="ECO:0007669"/>
    <property type="project" value="UniProtKB-SubCell"/>
</dbReference>
<keyword evidence="3 6" id="KW-0812">Transmembrane</keyword>
<evidence type="ECO:0000256" key="4">
    <source>
        <dbReference type="ARBA" id="ARBA00022989"/>
    </source>
</evidence>
<feature type="transmembrane region" description="Helical" evidence="6">
    <location>
        <begin position="222"/>
        <end position="244"/>
    </location>
</feature>
<keyword evidence="5 6" id="KW-0472">Membrane</keyword>
<feature type="transmembrane region" description="Helical" evidence="6">
    <location>
        <begin position="442"/>
        <end position="465"/>
    </location>
</feature>
<dbReference type="Proteomes" id="UP000683360">
    <property type="component" value="Unassembled WGS sequence"/>
</dbReference>
<evidence type="ECO:0000256" key="5">
    <source>
        <dbReference type="ARBA" id="ARBA00023136"/>
    </source>
</evidence>
<organism evidence="7 8">
    <name type="scientific">Mytilus edulis</name>
    <name type="common">Blue mussel</name>
    <dbReference type="NCBI Taxonomy" id="6550"/>
    <lineage>
        <taxon>Eukaryota</taxon>
        <taxon>Metazoa</taxon>
        <taxon>Spiralia</taxon>
        <taxon>Lophotrochozoa</taxon>
        <taxon>Mollusca</taxon>
        <taxon>Bivalvia</taxon>
        <taxon>Autobranchia</taxon>
        <taxon>Pteriomorphia</taxon>
        <taxon>Mytilida</taxon>
        <taxon>Mytiloidea</taxon>
        <taxon>Mytilidae</taxon>
        <taxon>Mytilinae</taxon>
        <taxon>Mytilus</taxon>
    </lineage>
</organism>
<comment type="subcellular location">
    <subcellularLocation>
        <location evidence="1">Membrane</location>
        <topology evidence="1">Multi-pass membrane protein</topology>
    </subcellularLocation>
</comment>
<feature type="transmembrane region" description="Helical" evidence="6">
    <location>
        <begin position="501"/>
        <end position="519"/>
    </location>
</feature>
<dbReference type="Pfam" id="PF00860">
    <property type="entry name" value="Xan_ur_permease"/>
    <property type="match status" value="1"/>
</dbReference>
<comment type="similarity">
    <text evidence="2">Belongs to the nucleobase:cation symporter-2 (NCS2) (TC 2.A.40) family.</text>
</comment>
<dbReference type="InterPro" id="IPR006043">
    <property type="entry name" value="NCS2"/>
</dbReference>
<dbReference type="NCBIfam" id="NF037981">
    <property type="entry name" value="NCS2_1"/>
    <property type="match status" value="1"/>
</dbReference>
<reference evidence="7" key="1">
    <citation type="submission" date="2021-03" db="EMBL/GenBank/DDBJ databases">
        <authorList>
            <person name="Bekaert M."/>
        </authorList>
    </citation>
    <scope>NUCLEOTIDE SEQUENCE</scope>
</reference>
<feature type="transmembrane region" description="Helical" evidence="6">
    <location>
        <begin position="196"/>
        <end position="216"/>
    </location>
</feature>
<evidence type="ECO:0000256" key="2">
    <source>
        <dbReference type="ARBA" id="ARBA00008821"/>
    </source>
</evidence>
<dbReference type="PANTHER" id="PTHR11119">
    <property type="entry name" value="XANTHINE-URACIL / VITAMIN C PERMEASE FAMILY MEMBER"/>
    <property type="match status" value="1"/>
</dbReference>
<proteinExistence type="inferred from homology"/>
<evidence type="ECO:0000313" key="7">
    <source>
        <dbReference type="EMBL" id="CAG2239882.1"/>
    </source>
</evidence>
<feature type="transmembrane region" description="Helical" evidence="6">
    <location>
        <begin position="256"/>
        <end position="278"/>
    </location>
</feature>
<gene>
    <name evidence="7" type="ORF">MEDL_52203</name>
</gene>
<sequence length="622" mass="68361">MTSENDLFNDDVHKIDNGMIMNSEGIAPIYKTQNKDTEALKNEELQMTKERSIENCDSENQEEYCLIHSNLKEKKDPESDSVVIEDQSAKLLYKVSDRPALQSTLFFAFQNTLLALPWNLTLVILVAEVTCARDDDELKARLLSTTILLSGLTTFVQVTFGVRMPVYQGPTTAYIIPLLAITNLEEWKCNSDHNSFLNNTGGSLIAAGCIHAILGLTGMVGFLMRFIGPITVIPTILLIALAVFKIMANFCAIHWGISSMSVIISLITSLYLAGWRMPLPFWTSDRGFHIVRYPLQQVLSMLIAILVGWSIAAIFTSAGVLSNDKTQKEYEARTDARSHVIETTPWFYLPYPGQFGSIGFNSGIFVAYVTATFTSVVDSIADYYACAKMSHIPPPPVHAVNRGISVEGIMCAVSGIFGTGHGTTTFGSHIGCIGITRVASRFVYQVFALMLIICAIVGKFAAVFITIPYPVLGGVQVLGFGMFIGLIMSNVQYIDINSNRNLAIIGIAIMIGLMIPFWASNNVASIKTGIQELDGFLEMVLSNPNLSGGFTACFLDNTVPGTLKERGLVGWATGGIDEECEEPMGEIEDSAEVYEIPAITRLLEKISFTRFIPFSPTFRRRK</sequence>
<dbReference type="OrthoDB" id="1641903at2759"/>